<evidence type="ECO:0000256" key="1">
    <source>
        <dbReference type="ARBA" id="ARBA00004141"/>
    </source>
</evidence>
<feature type="domain" description="Cation efflux protein cytoplasmic" evidence="10">
    <location>
        <begin position="228"/>
        <end position="302"/>
    </location>
</feature>
<organism evidence="11 12">
    <name type="scientific">Croceicoccus pelagius</name>
    <dbReference type="NCBI Taxonomy" id="1703341"/>
    <lineage>
        <taxon>Bacteria</taxon>
        <taxon>Pseudomonadati</taxon>
        <taxon>Pseudomonadota</taxon>
        <taxon>Alphaproteobacteria</taxon>
        <taxon>Sphingomonadales</taxon>
        <taxon>Erythrobacteraceae</taxon>
        <taxon>Croceicoccus</taxon>
    </lineage>
</organism>
<dbReference type="GO" id="GO:0005886">
    <property type="term" value="C:plasma membrane"/>
    <property type="evidence" value="ECO:0007669"/>
    <property type="project" value="TreeGrafter"/>
</dbReference>
<evidence type="ECO:0000256" key="6">
    <source>
        <dbReference type="ARBA" id="ARBA00022989"/>
    </source>
</evidence>
<protein>
    <submittedName>
        <fullName evidence="11">Iron transporter</fullName>
    </submittedName>
</protein>
<dbReference type="NCBIfam" id="TIGR01297">
    <property type="entry name" value="CDF"/>
    <property type="match status" value="1"/>
</dbReference>
<comment type="subcellular location">
    <subcellularLocation>
        <location evidence="1">Membrane</location>
        <topology evidence="1">Multi-pass membrane protein</topology>
    </subcellularLocation>
</comment>
<evidence type="ECO:0000256" key="2">
    <source>
        <dbReference type="ARBA" id="ARBA00008114"/>
    </source>
</evidence>
<keyword evidence="3" id="KW-0813">Transport</keyword>
<dbReference type="RefSeq" id="WP_082924392.1">
    <property type="nucleotide sequence ID" value="NZ_BMIO01000002.1"/>
</dbReference>
<reference evidence="11 12" key="1">
    <citation type="journal article" date="2014" name="Int. J. Syst. Evol. Microbiol.">
        <title>Complete genome sequence of Corynebacterium casei LMG S-19264T (=DSM 44701T), isolated from a smear-ripened cheese.</title>
        <authorList>
            <consortium name="US DOE Joint Genome Institute (JGI-PGF)"/>
            <person name="Walter F."/>
            <person name="Albersmeier A."/>
            <person name="Kalinowski J."/>
            <person name="Ruckert C."/>
        </authorList>
    </citation>
    <scope>NUCLEOTIDE SEQUENCE [LARGE SCALE GENOMIC DNA]</scope>
    <source>
        <strain evidence="11 12">CGMCC 1.15358</strain>
    </source>
</reference>
<dbReference type="InterPro" id="IPR050291">
    <property type="entry name" value="CDF_Transporter"/>
</dbReference>
<proteinExistence type="inferred from homology"/>
<evidence type="ECO:0000259" key="9">
    <source>
        <dbReference type="Pfam" id="PF01545"/>
    </source>
</evidence>
<dbReference type="Proteomes" id="UP000598997">
    <property type="component" value="Unassembled WGS sequence"/>
</dbReference>
<dbReference type="Pfam" id="PF16916">
    <property type="entry name" value="ZT_dimer"/>
    <property type="match status" value="1"/>
</dbReference>
<evidence type="ECO:0000256" key="8">
    <source>
        <dbReference type="SAM" id="Phobius"/>
    </source>
</evidence>
<keyword evidence="5 8" id="KW-0812">Transmembrane</keyword>
<dbReference type="InterPro" id="IPR027469">
    <property type="entry name" value="Cation_efflux_TMD_sf"/>
</dbReference>
<gene>
    <name evidence="11" type="ORF">GCM10010989_06780</name>
</gene>
<dbReference type="GO" id="GO:0015341">
    <property type="term" value="F:zinc efflux antiporter activity"/>
    <property type="evidence" value="ECO:0007669"/>
    <property type="project" value="TreeGrafter"/>
</dbReference>
<accession>A0A917DF65</accession>
<keyword evidence="6 8" id="KW-1133">Transmembrane helix</keyword>
<dbReference type="PANTHER" id="PTHR43840">
    <property type="entry name" value="MITOCHONDRIAL METAL TRANSPORTER 1-RELATED"/>
    <property type="match status" value="1"/>
</dbReference>
<dbReference type="Gene3D" id="3.30.70.1350">
    <property type="entry name" value="Cation efflux protein, cytoplasmic domain"/>
    <property type="match status" value="1"/>
</dbReference>
<dbReference type="InterPro" id="IPR058533">
    <property type="entry name" value="Cation_efflux_TM"/>
</dbReference>
<dbReference type="GO" id="GO:0006882">
    <property type="term" value="P:intracellular zinc ion homeostasis"/>
    <property type="evidence" value="ECO:0007669"/>
    <property type="project" value="TreeGrafter"/>
</dbReference>
<keyword evidence="7 8" id="KW-0472">Membrane</keyword>
<dbReference type="InterPro" id="IPR036837">
    <property type="entry name" value="Cation_efflux_CTD_sf"/>
</dbReference>
<dbReference type="SUPFAM" id="SSF161111">
    <property type="entry name" value="Cation efflux protein transmembrane domain-like"/>
    <property type="match status" value="1"/>
</dbReference>
<feature type="transmembrane region" description="Helical" evidence="8">
    <location>
        <begin position="21"/>
        <end position="44"/>
    </location>
</feature>
<sequence length="331" mass="35608">MTSGPATIAVHAEEARARRALLTRSAAIASMSVAALLLALKIYATARTGSTAMLGSLADTALDIVASLVTLIGVWVAAHPPDSDHRFGHGKAEALAALVQVVLISISAVGIAARAIEVWLGGGRVEQAEEGVVVSLIAVAATLLLLAWQRHVIRKTGSIAIQTDHVHYKSDIFLNFAVIAALLLDQYAGVTGADPIFALGIAIWLGWNAWEASQHAIDNLMDREWPVEKREELLDTIRDNPDLQGVHDLRTRTAGNRDFAQFHITVDPNMTVAEAHEVMDAIEASLLARFPETEFLIHTDPEGHVELDSDRPVDLLTEGVDADFPEQAKPA</sequence>
<dbReference type="OrthoDB" id="9806522at2"/>
<dbReference type="InterPro" id="IPR027470">
    <property type="entry name" value="Cation_efflux_CTD"/>
</dbReference>
<feature type="transmembrane region" description="Helical" evidence="8">
    <location>
        <begin position="94"/>
        <end position="116"/>
    </location>
</feature>
<evidence type="ECO:0000313" key="12">
    <source>
        <dbReference type="Proteomes" id="UP000598997"/>
    </source>
</evidence>
<evidence type="ECO:0000256" key="7">
    <source>
        <dbReference type="ARBA" id="ARBA00023136"/>
    </source>
</evidence>
<dbReference type="GO" id="GO:0015086">
    <property type="term" value="F:cadmium ion transmembrane transporter activity"/>
    <property type="evidence" value="ECO:0007669"/>
    <property type="project" value="TreeGrafter"/>
</dbReference>
<evidence type="ECO:0000256" key="4">
    <source>
        <dbReference type="ARBA" id="ARBA00022475"/>
    </source>
</evidence>
<comment type="similarity">
    <text evidence="2">Belongs to the cation diffusion facilitator (CDF) transporter (TC 2.A.4) family.</text>
</comment>
<evidence type="ECO:0000256" key="3">
    <source>
        <dbReference type="ARBA" id="ARBA00022448"/>
    </source>
</evidence>
<feature type="transmembrane region" description="Helical" evidence="8">
    <location>
        <begin position="131"/>
        <end position="148"/>
    </location>
</feature>
<keyword evidence="12" id="KW-1185">Reference proteome</keyword>
<comment type="caution">
    <text evidence="11">The sequence shown here is derived from an EMBL/GenBank/DDBJ whole genome shotgun (WGS) entry which is preliminary data.</text>
</comment>
<dbReference type="Gene3D" id="1.20.1510.10">
    <property type="entry name" value="Cation efflux protein transmembrane domain"/>
    <property type="match status" value="1"/>
</dbReference>
<dbReference type="GO" id="GO:0015093">
    <property type="term" value="F:ferrous iron transmembrane transporter activity"/>
    <property type="evidence" value="ECO:0007669"/>
    <property type="project" value="TreeGrafter"/>
</dbReference>
<dbReference type="Pfam" id="PF01545">
    <property type="entry name" value="Cation_efflux"/>
    <property type="match status" value="1"/>
</dbReference>
<dbReference type="EMBL" id="BMIO01000002">
    <property type="protein sequence ID" value="GGD35241.1"/>
    <property type="molecule type" value="Genomic_DNA"/>
</dbReference>
<name>A0A917DF65_9SPHN</name>
<dbReference type="PANTHER" id="PTHR43840:SF41">
    <property type="entry name" value="CATION-EFFLUX PUMP FIEF"/>
    <property type="match status" value="1"/>
</dbReference>
<evidence type="ECO:0000256" key="5">
    <source>
        <dbReference type="ARBA" id="ARBA00022692"/>
    </source>
</evidence>
<evidence type="ECO:0000313" key="11">
    <source>
        <dbReference type="EMBL" id="GGD35241.1"/>
    </source>
</evidence>
<feature type="transmembrane region" description="Helical" evidence="8">
    <location>
        <begin position="64"/>
        <end position="82"/>
    </location>
</feature>
<evidence type="ECO:0000259" key="10">
    <source>
        <dbReference type="Pfam" id="PF16916"/>
    </source>
</evidence>
<feature type="domain" description="Cation efflux protein transmembrane" evidence="9">
    <location>
        <begin position="28"/>
        <end position="221"/>
    </location>
</feature>
<dbReference type="AlphaFoldDB" id="A0A917DF65"/>
<dbReference type="SUPFAM" id="SSF160240">
    <property type="entry name" value="Cation efflux protein cytoplasmic domain-like"/>
    <property type="match status" value="1"/>
</dbReference>
<dbReference type="InterPro" id="IPR002524">
    <property type="entry name" value="Cation_efflux"/>
</dbReference>
<keyword evidence="4" id="KW-1003">Cell membrane</keyword>